<keyword evidence="3" id="KW-0378">Hydrolase</keyword>
<organism evidence="4 5">
    <name type="scientific">Methylophaga thalassica</name>
    <dbReference type="NCBI Taxonomy" id="40223"/>
    <lineage>
        <taxon>Bacteria</taxon>
        <taxon>Pseudomonadati</taxon>
        <taxon>Pseudomonadota</taxon>
        <taxon>Gammaproteobacteria</taxon>
        <taxon>Thiotrichales</taxon>
        <taxon>Piscirickettsiaceae</taxon>
        <taxon>Methylophaga</taxon>
    </lineage>
</organism>
<dbReference type="PROSITE" id="PS01090">
    <property type="entry name" value="TATD_2"/>
    <property type="match status" value="1"/>
</dbReference>
<dbReference type="SUPFAM" id="SSF51556">
    <property type="entry name" value="Metallo-dependent hydrolases"/>
    <property type="match status" value="1"/>
</dbReference>
<evidence type="ECO:0000313" key="4">
    <source>
        <dbReference type="EMBL" id="GLP99179.1"/>
    </source>
</evidence>
<gene>
    <name evidence="4" type="ORF">GCM10007891_10330</name>
</gene>
<dbReference type="InterPro" id="IPR001130">
    <property type="entry name" value="TatD-like"/>
</dbReference>
<dbReference type="PIRSF" id="PIRSF005902">
    <property type="entry name" value="DNase_TatD"/>
    <property type="match status" value="1"/>
</dbReference>
<dbReference type="Gene3D" id="3.20.20.140">
    <property type="entry name" value="Metal-dependent hydrolases"/>
    <property type="match status" value="1"/>
</dbReference>
<dbReference type="InterPro" id="IPR015991">
    <property type="entry name" value="TatD/YcfH-like"/>
</dbReference>
<comment type="similarity">
    <text evidence="1">Belongs to the metallo-dependent hydrolases superfamily. TatD-type hydrolase family.</text>
</comment>
<name>A0ABQ5TSM5_9GAMM</name>
<evidence type="ECO:0008006" key="6">
    <source>
        <dbReference type="Google" id="ProtNLM"/>
    </source>
</evidence>
<keyword evidence="5" id="KW-1185">Reference proteome</keyword>
<reference evidence="4" key="2">
    <citation type="submission" date="2023-01" db="EMBL/GenBank/DDBJ databases">
        <title>Draft genome sequence of Methylophaga thalassica strain NBRC 102424.</title>
        <authorList>
            <person name="Sun Q."/>
            <person name="Mori K."/>
        </authorList>
    </citation>
    <scope>NUCLEOTIDE SEQUENCE</scope>
    <source>
        <strain evidence="4">NBRC 102424</strain>
    </source>
</reference>
<keyword evidence="2" id="KW-0479">Metal-binding</keyword>
<dbReference type="Proteomes" id="UP001161423">
    <property type="component" value="Unassembled WGS sequence"/>
</dbReference>
<dbReference type="EMBL" id="BSND01000004">
    <property type="protein sequence ID" value="GLP99179.1"/>
    <property type="molecule type" value="Genomic_DNA"/>
</dbReference>
<dbReference type="InterPro" id="IPR032466">
    <property type="entry name" value="Metal_Hydrolase"/>
</dbReference>
<reference evidence="4" key="1">
    <citation type="journal article" date="2014" name="Int. J. Syst. Evol. Microbiol.">
        <title>Complete genome of a new Firmicutes species belonging to the dominant human colonic microbiota ('Ruminococcus bicirculans') reveals two chromosomes and a selective capacity to utilize plant glucans.</title>
        <authorList>
            <consortium name="NISC Comparative Sequencing Program"/>
            <person name="Wegmann U."/>
            <person name="Louis P."/>
            <person name="Goesmann A."/>
            <person name="Henrissat B."/>
            <person name="Duncan S.H."/>
            <person name="Flint H.J."/>
        </authorList>
    </citation>
    <scope>NUCLEOTIDE SEQUENCE</scope>
    <source>
        <strain evidence="4">NBRC 102424</strain>
    </source>
</reference>
<evidence type="ECO:0000256" key="2">
    <source>
        <dbReference type="ARBA" id="ARBA00022723"/>
    </source>
</evidence>
<evidence type="ECO:0000256" key="3">
    <source>
        <dbReference type="ARBA" id="ARBA00022801"/>
    </source>
</evidence>
<dbReference type="NCBIfam" id="TIGR00010">
    <property type="entry name" value="YchF/TatD family DNA exonuclease"/>
    <property type="match status" value="1"/>
</dbReference>
<accession>A0ABQ5TSM5</accession>
<evidence type="ECO:0000256" key="1">
    <source>
        <dbReference type="ARBA" id="ARBA00009275"/>
    </source>
</evidence>
<dbReference type="InterPro" id="IPR018228">
    <property type="entry name" value="DNase_TatD-rel_CS"/>
</dbReference>
<dbReference type="Pfam" id="PF01026">
    <property type="entry name" value="TatD_DNase"/>
    <property type="match status" value="1"/>
</dbReference>
<evidence type="ECO:0000313" key="5">
    <source>
        <dbReference type="Proteomes" id="UP001161423"/>
    </source>
</evidence>
<dbReference type="PROSITE" id="PS01137">
    <property type="entry name" value="TATD_1"/>
    <property type="match status" value="1"/>
</dbReference>
<dbReference type="CDD" id="cd01310">
    <property type="entry name" value="TatD_DNAse"/>
    <property type="match status" value="1"/>
</dbReference>
<dbReference type="PANTHER" id="PTHR46124">
    <property type="entry name" value="D-AMINOACYL-TRNA DEACYLASE"/>
    <property type="match status" value="1"/>
</dbReference>
<proteinExistence type="inferred from homology"/>
<sequence length="273" mass="30476">MLSDSFPYLSCYCFMYIDSHCHLNLLADEEGGIDAIVSEAESQGIDHILCIAIDKKSSLDVKHIAENFPNVSASVGIHPNVEADEQYSVDALIAEANHPKVIAIGETGLDYFRSEGDLEWQRDRFRVHIEAAKQIQKPLIIHTREAREDTMTILENENARDAGGIIHCFTENWETAQRALDIGFYISLSGIVTFKSAKDLQEVAKKLPLDRILIETDAPYLAPVPHRGKTNKPVFVKHVAEFLAELRGDSVENIAQVTSRNFKQLFPSAIATV</sequence>
<comment type="caution">
    <text evidence="4">The sequence shown here is derived from an EMBL/GenBank/DDBJ whole genome shotgun (WGS) entry which is preliminary data.</text>
</comment>
<protein>
    <recommendedName>
        <fullName evidence="6">TatD DNase family protein</fullName>
    </recommendedName>
</protein>
<dbReference type="PANTHER" id="PTHR46124:SF2">
    <property type="entry name" value="D-AMINOACYL-TRNA DEACYLASE"/>
    <property type="match status" value="1"/>
</dbReference>
<dbReference type="PROSITE" id="PS01091">
    <property type="entry name" value="TATD_3"/>
    <property type="match status" value="1"/>
</dbReference>